<sequence>MTCSSHRLHRLQPLEGSHGLHGSWKESATFMTIGENCEIHPTVVIGDGVTVGDRVGIGPYAVLTGPLDLGDDCWIGAHATLGAPPEWIGKTHPRTWTEVSPHQGVVIGAGTVIREMSAVQQGAERPTTIGRGGFVMNHTSVEHDVRIGEDCVLSPSCTLGGHVTLGDGVNVGMSAVVHQRRVIGARAMVGMGSVVAKDIPPFATVFGNPAALRGTNRVGMSRAGIPDEDIAAVEALYASGRLGADAELPRSLADAFARWRELAVKPLVS</sequence>
<dbReference type="InterPro" id="IPR001451">
    <property type="entry name" value="Hexapep"/>
</dbReference>
<gene>
    <name evidence="7" type="ordered locus">ROP_39640</name>
</gene>
<dbReference type="PANTHER" id="PTHR43480:SF1">
    <property type="entry name" value="ACYL-[ACYL-CARRIER-PROTEIN]--UDP-N-ACETYLGLUCOSAMINE O-ACYLTRANSFERASE, MITOCHONDRIAL-RELATED"/>
    <property type="match status" value="1"/>
</dbReference>
<dbReference type="PANTHER" id="PTHR43480">
    <property type="entry name" value="ACYL-[ACYL-CARRIER-PROTEIN]--UDP-N-ACETYLGLUCOSAMINE O-ACYLTRANSFERASE"/>
    <property type="match status" value="1"/>
</dbReference>
<dbReference type="Gene3D" id="2.160.10.10">
    <property type="entry name" value="Hexapeptide repeat proteins"/>
    <property type="match status" value="1"/>
</dbReference>
<dbReference type="InterPro" id="IPR010137">
    <property type="entry name" value="Lipid_A_LpxA"/>
</dbReference>
<keyword evidence="4" id="KW-0443">Lipid metabolism</keyword>
<dbReference type="PATRIC" id="fig|632772.20.peg.4157"/>
<evidence type="ECO:0000256" key="4">
    <source>
        <dbReference type="ARBA" id="ARBA00023098"/>
    </source>
</evidence>
<keyword evidence="3 7" id="KW-0808">Transferase</keyword>
<organism evidence="7 8">
    <name type="scientific">Rhodococcus opacus (strain B4)</name>
    <dbReference type="NCBI Taxonomy" id="632772"/>
    <lineage>
        <taxon>Bacteria</taxon>
        <taxon>Bacillati</taxon>
        <taxon>Actinomycetota</taxon>
        <taxon>Actinomycetes</taxon>
        <taxon>Mycobacteriales</taxon>
        <taxon>Nocardiaceae</taxon>
        <taxon>Rhodococcus</taxon>
    </lineage>
</organism>
<name>C1B958_RHOOB</name>
<reference evidence="7 8" key="1">
    <citation type="submission" date="2009-03" db="EMBL/GenBank/DDBJ databases">
        <title>Comparison of the complete genome sequences of Rhodococcus erythropolis PR4 and Rhodococcus opacus B4.</title>
        <authorList>
            <person name="Takarada H."/>
            <person name="Sekine M."/>
            <person name="Hosoyama A."/>
            <person name="Yamada R."/>
            <person name="Fujisawa T."/>
            <person name="Omata S."/>
            <person name="Shimizu A."/>
            <person name="Tsukatani N."/>
            <person name="Tanikawa S."/>
            <person name="Fujita N."/>
            <person name="Harayama S."/>
        </authorList>
    </citation>
    <scope>NUCLEOTIDE SEQUENCE [LARGE SCALE GENOMIC DNA]</scope>
    <source>
        <strain evidence="7 8">B4</strain>
    </source>
</reference>
<dbReference type="KEGG" id="rop:ROP_39640"/>
<dbReference type="Proteomes" id="UP000002212">
    <property type="component" value="Chromosome"/>
</dbReference>
<dbReference type="EMBL" id="AP011115">
    <property type="protein sequence ID" value="BAH52211.1"/>
    <property type="molecule type" value="Genomic_DNA"/>
</dbReference>
<dbReference type="SUPFAM" id="SSF51161">
    <property type="entry name" value="Trimeric LpxA-like enzymes"/>
    <property type="match status" value="1"/>
</dbReference>
<evidence type="ECO:0000313" key="7">
    <source>
        <dbReference type="EMBL" id="BAH52211.1"/>
    </source>
</evidence>
<evidence type="ECO:0000256" key="5">
    <source>
        <dbReference type="ARBA" id="ARBA00023315"/>
    </source>
</evidence>
<dbReference type="InterPro" id="IPR029098">
    <property type="entry name" value="Acetyltransf_C"/>
</dbReference>
<dbReference type="Pfam" id="PF13720">
    <property type="entry name" value="Acetyltransf_11"/>
    <property type="match status" value="1"/>
</dbReference>
<protein>
    <submittedName>
        <fullName evidence="7">Putative acetyltransferase</fullName>
        <ecNumber evidence="7">2.3.1.-</ecNumber>
    </submittedName>
</protein>
<keyword evidence="2" id="KW-0441">Lipid A biosynthesis</keyword>
<dbReference type="Pfam" id="PF00132">
    <property type="entry name" value="Hexapep"/>
    <property type="match status" value="1"/>
</dbReference>
<proteinExistence type="predicted"/>
<dbReference type="HOGENOM" id="CLU_061249_0_0_11"/>
<evidence type="ECO:0000313" key="8">
    <source>
        <dbReference type="Proteomes" id="UP000002212"/>
    </source>
</evidence>
<dbReference type="InterPro" id="IPR011004">
    <property type="entry name" value="Trimer_LpxA-like_sf"/>
</dbReference>
<dbReference type="EC" id="2.3.1.-" evidence="7"/>
<dbReference type="GO" id="GO:0008780">
    <property type="term" value="F:acyl-[acyl-carrier-protein]-UDP-N-acetylglucosamine O-acyltransferase activity"/>
    <property type="evidence" value="ECO:0007669"/>
    <property type="project" value="InterPro"/>
</dbReference>
<dbReference type="GO" id="GO:0009245">
    <property type="term" value="P:lipid A biosynthetic process"/>
    <property type="evidence" value="ECO:0007669"/>
    <property type="project" value="UniProtKB-KW"/>
</dbReference>
<evidence type="ECO:0000256" key="3">
    <source>
        <dbReference type="ARBA" id="ARBA00022679"/>
    </source>
</evidence>
<dbReference type="GO" id="GO:0016020">
    <property type="term" value="C:membrane"/>
    <property type="evidence" value="ECO:0007669"/>
    <property type="project" value="GOC"/>
</dbReference>
<keyword evidence="5 7" id="KW-0012">Acyltransferase</keyword>
<accession>C1B958</accession>
<keyword evidence="1" id="KW-0444">Lipid biosynthesis</keyword>
<evidence type="ECO:0000256" key="2">
    <source>
        <dbReference type="ARBA" id="ARBA00022556"/>
    </source>
</evidence>
<evidence type="ECO:0000259" key="6">
    <source>
        <dbReference type="Pfam" id="PF13720"/>
    </source>
</evidence>
<dbReference type="AlphaFoldDB" id="C1B958"/>
<feature type="domain" description="UDP N-acetylglucosamine O-acyltransferase C-terminal" evidence="6">
    <location>
        <begin position="198"/>
        <end position="237"/>
    </location>
</feature>
<dbReference type="STRING" id="632772.ROP_39640"/>
<evidence type="ECO:0000256" key="1">
    <source>
        <dbReference type="ARBA" id="ARBA00022516"/>
    </source>
</evidence>